<evidence type="ECO:0000256" key="2">
    <source>
        <dbReference type="ARBA" id="ARBA00022826"/>
    </source>
</evidence>
<evidence type="ECO:0000256" key="1">
    <source>
        <dbReference type="ARBA" id="ARBA00022538"/>
    </source>
</evidence>
<protein>
    <submittedName>
        <fullName evidence="11">Potassium voltage-gated channel subfamily H member 5-like</fullName>
    </submittedName>
</protein>
<feature type="region of interest" description="Disordered" evidence="7">
    <location>
        <begin position="405"/>
        <end position="442"/>
    </location>
</feature>
<keyword evidence="6" id="KW-0175">Coiled coil</keyword>
<keyword evidence="8" id="KW-0812">Transmembrane</keyword>
<feature type="coiled-coil region" evidence="6">
    <location>
        <begin position="575"/>
        <end position="602"/>
    </location>
</feature>
<keyword evidence="3" id="KW-0813">Transport</keyword>
<keyword evidence="5" id="KW-0407">Ion channel</keyword>
<evidence type="ECO:0000256" key="7">
    <source>
        <dbReference type="SAM" id="MobiDB-lite"/>
    </source>
</evidence>
<evidence type="ECO:0000313" key="11">
    <source>
        <dbReference type="RefSeq" id="XP_022256768.1"/>
    </source>
</evidence>
<feature type="compositionally biased region" description="Basic and acidic residues" evidence="7">
    <location>
        <begin position="799"/>
        <end position="808"/>
    </location>
</feature>
<feature type="region of interest" description="Disordered" evidence="7">
    <location>
        <begin position="491"/>
        <end position="575"/>
    </location>
</feature>
<feature type="region of interest" description="Disordered" evidence="7">
    <location>
        <begin position="769"/>
        <end position="808"/>
    </location>
</feature>
<feature type="transmembrane region" description="Helical" evidence="8">
    <location>
        <begin position="46"/>
        <end position="68"/>
    </location>
</feature>
<dbReference type="InterPro" id="IPR003938">
    <property type="entry name" value="K_chnl_volt-dep_EAG/ELK/ERG"/>
</dbReference>
<dbReference type="PANTHER" id="PTHR10217:SF548">
    <property type="entry name" value="GH12235P"/>
    <property type="match status" value="1"/>
</dbReference>
<keyword evidence="3" id="KW-0406">Ion transport</keyword>
<dbReference type="CDD" id="cd00038">
    <property type="entry name" value="CAP_ED"/>
    <property type="match status" value="1"/>
</dbReference>
<feature type="compositionally biased region" description="Polar residues" evidence="7">
    <location>
        <begin position="492"/>
        <end position="509"/>
    </location>
</feature>
<dbReference type="InterPro" id="IPR014710">
    <property type="entry name" value="RmlC-like_jellyroll"/>
</dbReference>
<dbReference type="InterPro" id="IPR018490">
    <property type="entry name" value="cNMP-bd_dom_sf"/>
</dbReference>
<dbReference type="InterPro" id="IPR000595">
    <property type="entry name" value="cNMP-bd_dom"/>
</dbReference>
<dbReference type="Pfam" id="PF00027">
    <property type="entry name" value="cNMP_binding"/>
    <property type="match status" value="1"/>
</dbReference>
<dbReference type="RefSeq" id="XP_022256768.1">
    <property type="nucleotide sequence ID" value="XM_022401060.1"/>
</dbReference>
<evidence type="ECO:0000256" key="5">
    <source>
        <dbReference type="ARBA" id="ARBA00023303"/>
    </source>
</evidence>
<keyword evidence="4" id="KW-0630">Potassium</keyword>
<feature type="region of interest" description="Disordered" evidence="7">
    <location>
        <begin position="688"/>
        <end position="743"/>
    </location>
</feature>
<evidence type="ECO:0000256" key="3">
    <source>
        <dbReference type="ARBA" id="ARBA00022882"/>
    </source>
</evidence>
<keyword evidence="8" id="KW-0472">Membrane</keyword>
<keyword evidence="8" id="KW-1133">Transmembrane helix</keyword>
<evidence type="ECO:0000313" key="10">
    <source>
        <dbReference type="Proteomes" id="UP000694941"/>
    </source>
</evidence>
<feature type="compositionally biased region" description="Polar residues" evidence="7">
    <location>
        <begin position="784"/>
        <end position="797"/>
    </location>
</feature>
<evidence type="ECO:0000259" key="9">
    <source>
        <dbReference type="PROSITE" id="PS50042"/>
    </source>
</evidence>
<keyword evidence="10" id="KW-1185">Reference proteome</keyword>
<gene>
    <name evidence="11" type="primary">LOC111089144</name>
</gene>
<dbReference type="SMART" id="SM00100">
    <property type="entry name" value="cNMP"/>
    <property type="match status" value="1"/>
</dbReference>
<feature type="compositionally biased region" description="Basic and acidic residues" evidence="7">
    <location>
        <begin position="425"/>
        <end position="436"/>
    </location>
</feature>
<keyword evidence="3" id="KW-0851">Voltage-gated channel</keyword>
<dbReference type="Proteomes" id="UP000694941">
    <property type="component" value="Unplaced"/>
</dbReference>
<sequence length="808" mass="90349">MEFIQAIYCAKSSVRPAFDIQFKSPESGHYVQGVEPMKPSKSSRHLYVCALMYASIFGNVSAIIQRLYSGTARYHTQLLRVKEFIKFHQIPNPLRQRLEEYFQHAWSYTNGIDVNTVLKGFPECLQADICLHLNRILLENTQAFQGASPGCLRALSMKFKTTHAPSGDILVHRGDVLTALYFISRGTIEILRDNIVMAILGKDDIFGENPCAYSTVGKSSCNVRALTYCDLHKIMRDDLLDILQMFPEFCDSFSNNLEITFILRDMEQPGVESDVLRSRCAMYQQVSSPEEVEDPRSVAYQYPRPRRKTKLQKQLSAEHEIGFSDEDDENDWNNSRLQILELSPDKAGQDVTPANIDFEKRLEKRGTIHSLTSLFNQIKRSITDLRKTKSEEGIGVLTNKTNINSLVHKGRGDSPSPFTGPSTNKKGEHENGKRGSESLQPISCEDLMNKGNREKTPLLEMAEPMSEAVLSVSSPISTTLRSSAPLACVPHLTSSGSSQAPTQLVTPRSRSGPGRLGFSSTSTQQQTSSSSIPKSSSSMTIPMSSSSPGSQHSPEEEATFPSSQYFPPPPGHGDLETLESRIDILSRQIQNIESRLSRDMQNVVNILSQIACAGAIPSTLLPSEGIQSRSPVPEKTRSTQRPSSFQSRHLLTRGRSRFFRRAVSLQNTPTFTKEFKYKLPTRSLDTSRSLEESVLEDIQWPSPESNSTDELFERPRPSTVPPTDLSNRVPDPLRSFSQPSGQRQHWFINGKPVKYISIPIDFQTRKNEEQTGSLLFSSVRETEAQPSGSDKSWSVSYGSRRDSKSSDV</sequence>
<dbReference type="InterPro" id="IPR050818">
    <property type="entry name" value="KCNH_animal-type"/>
</dbReference>
<dbReference type="GeneID" id="111089144"/>
<evidence type="ECO:0000256" key="6">
    <source>
        <dbReference type="SAM" id="Coils"/>
    </source>
</evidence>
<evidence type="ECO:0000256" key="4">
    <source>
        <dbReference type="ARBA" id="ARBA00022958"/>
    </source>
</evidence>
<reference evidence="11" key="1">
    <citation type="submission" date="2025-08" db="UniProtKB">
        <authorList>
            <consortium name="RefSeq"/>
        </authorList>
    </citation>
    <scope>IDENTIFICATION</scope>
    <source>
        <tissue evidence="11">Muscle</tissue>
    </source>
</reference>
<keyword evidence="1" id="KW-0633">Potassium transport</keyword>
<organism evidence="10 11">
    <name type="scientific">Limulus polyphemus</name>
    <name type="common">Atlantic horseshoe crab</name>
    <dbReference type="NCBI Taxonomy" id="6850"/>
    <lineage>
        <taxon>Eukaryota</taxon>
        <taxon>Metazoa</taxon>
        <taxon>Ecdysozoa</taxon>
        <taxon>Arthropoda</taxon>
        <taxon>Chelicerata</taxon>
        <taxon>Merostomata</taxon>
        <taxon>Xiphosura</taxon>
        <taxon>Limulidae</taxon>
        <taxon>Limulus</taxon>
    </lineage>
</organism>
<dbReference type="Gene3D" id="1.10.1200.260">
    <property type="match status" value="1"/>
</dbReference>
<dbReference type="PRINTS" id="PR01463">
    <property type="entry name" value="EAGCHANLFMLY"/>
</dbReference>
<name>A0ABM1TLL2_LIMPO</name>
<proteinExistence type="predicted"/>
<accession>A0ABM1TLL2</accession>
<feature type="compositionally biased region" description="Low complexity" evidence="7">
    <location>
        <begin position="519"/>
        <end position="552"/>
    </location>
</feature>
<dbReference type="SUPFAM" id="SSF51206">
    <property type="entry name" value="cAMP-binding domain-like"/>
    <property type="match status" value="1"/>
</dbReference>
<feature type="domain" description="Cyclic nucleotide-binding" evidence="9">
    <location>
        <begin position="143"/>
        <end position="243"/>
    </location>
</feature>
<dbReference type="PANTHER" id="PTHR10217">
    <property type="entry name" value="VOLTAGE AND LIGAND GATED POTASSIUM CHANNEL"/>
    <property type="match status" value="1"/>
</dbReference>
<evidence type="ECO:0000256" key="8">
    <source>
        <dbReference type="SAM" id="Phobius"/>
    </source>
</evidence>
<dbReference type="Gene3D" id="2.60.120.10">
    <property type="entry name" value="Jelly Rolls"/>
    <property type="match status" value="1"/>
</dbReference>
<dbReference type="PROSITE" id="PS50042">
    <property type="entry name" value="CNMP_BINDING_3"/>
    <property type="match status" value="1"/>
</dbReference>
<keyword evidence="2" id="KW-0631">Potassium channel</keyword>
<feature type="region of interest" description="Disordered" evidence="7">
    <location>
        <begin position="621"/>
        <end position="647"/>
    </location>
</feature>